<dbReference type="PANTHER" id="PTHR43364">
    <property type="entry name" value="NADH-SPECIFIC METHYLGLYOXAL REDUCTASE-RELATED"/>
    <property type="match status" value="1"/>
</dbReference>
<dbReference type="SUPFAM" id="SSF51430">
    <property type="entry name" value="NAD(P)-linked oxidoreductase"/>
    <property type="match status" value="1"/>
</dbReference>
<dbReference type="STRING" id="1442368.A0A0D2GEM7"/>
<sequence>MPIKSPLTIVLGTANVGDSSRDKTVRYDALNEVNAYLDAFYERGGRQIDTARSYSPEAHGSSEERLGAVEAGTRFSIATKVLSLTPGSHSKEKIKENIDTSLSLLKIPKIDIEYLHLPDRATSFEEALAAVNEAYTQGKFERFGLSNYTAEEVDKIVQICEEKGFVKPSVYQGQYNPIIRSGEKELFPVLRKHGIAFYAWSPAAGGFFAGNHRHVQPGARYDSSTWAGKVYASVYLKPNIEAATDRAIGLVAKHGINGHAAALRWTVYHSTLKEEFGDAVIIAASSVAQLNCNIDMIEQGPLPGEVVDAMETLYKEVEGTEFPYHL</sequence>
<reference evidence="4 5" key="1">
    <citation type="submission" date="2015-01" db="EMBL/GenBank/DDBJ databases">
        <title>The Genome Sequence of Fonsecaea pedrosoi CBS 271.37.</title>
        <authorList>
            <consortium name="The Broad Institute Genomics Platform"/>
            <person name="Cuomo C."/>
            <person name="de Hoog S."/>
            <person name="Gorbushina A."/>
            <person name="Stielow B."/>
            <person name="Teixiera M."/>
            <person name="Abouelleil A."/>
            <person name="Chapman S.B."/>
            <person name="Priest M."/>
            <person name="Young S.K."/>
            <person name="Wortman J."/>
            <person name="Nusbaum C."/>
            <person name="Birren B."/>
        </authorList>
    </citation>
    <scope>NUCLEOTIDE SEQUENCE [LARGE SCALE GENOMIC DNA]</scope>
    <source>
        <strain evidence="4 5">CBS 271.37</strain>
    </source>
</reference>
<dbReference type="Proteomes" id="UP000053029">
    <property type="component" value="Unassembled WGS sequence"/>
</dbReference>
<dbReference type="RefSeq" id="XP_013283061.1">
    <property type="nucleotide sequence ID" value="XM_013427607.1"/>
</dbReference>
<evidence type="ECO:0000256" key="1">
    <source>
        <dbReference type="ARBA" id="ARBA00023002"/>
    </source>
</evidence>
<dbReference type="PANTHER" id="PTHR43364:SF4">
    <property type="entry name" value="NAD(P)-LINKED OXIDOREDUCTASE SUPERFAMILY PROTEIN"/>
    <property type="match status" value="1"/>
</dbReference>
<dbReference type="GO" id="GO:0016491">
    <property type="term" value="F:oxidoreductase activity"/>
    <property type="evidence" value="ECO:0007669"/>
    <property type="project" value="UniProtKB-KW"/>
</dbReference>
<dbReference type="GeneID" id="25305355"/>
<dbReference type="CDD" id="cd19075">
    <property type="entry name" value="AKR_AKR7A1-5"/>
    <property type="match status" value="1"/>
</dbReference>
<keyword evidence="5" id="KW-1185">Reference proteome</keyword>
<dbReference type="AlphaFoldDB" id="A0A0D2GEM7"/>
<dbReference type="InterPro" id="IPR036812">
    <property type="entry name" value="NAD(P)_OxRdtase_dom_sf"/>
</dbReference>
<dbReference type="Pfam" id="PF00248">
    <property type="entry name" value="Aldo_ket_red"/>
    <property type="match status" value="1"/>
</dbReference>
<comment type="similarity">
    <text evidence="2">Belongs to the aldo/keto reductase family. Aldo/keto reductase 2 subfamily.</text>
</comment>
<organism evidence="4 5">
    <name type="scientific">Fonsecaea pedrosoi CBS 271.37</name>
    <dbReference type="NCBI Taxonomy" id="1442368"/>
    <lineage>
        <taxon>Eukaryota</taxon>
        <taxon>Fungi</taxon>
        <taxon>Dikarya</taxon>
        <taxon>Ascomycota</taxon>
        <taxon>Pezizomycotina</taxon>
        <taxon>Eurotiomycetes</taxon>
        <taxon>Chaetothyriomycetidae</taxon>
        <taxon>Chaetothyriales</taxon>
        <taxon>Herpotrichiellaceae</taxon>
        <taxon>Fonsecaea</taxon>
    </lineage>
</organism>
<gene>
    <name evidence="4" type="ORF">Z517_05865</name>
</gene>
<dbReference type="HOGENOM" id="CLU_023205_1_1_1"/>
<proteinExistence type="inferred from homology"/>
<accession>A0A0D2GEM7</accession>
<dbReference type="InterPro" id="IPR023210">
    <property type="entry name" value="NADP_OxRdtase_dom"/>
</dbReference>
<evidence type="ECO:0000259" key="3">
    <source>
        <dbReference type="Pfam" id="PF00248"/>
    </source>
</evidence>
<protein>
    <submittedName>
        <fullName evidence="4">Unplaced genomic scaffold supercont1.4, whole genome shotgun sequence</fullName>
    </submittedName>
</protein>
<evidence type="ECO:0000313" key="4">
    <source>
        <dbReference type="EMBL" id="KIW79253.1"/>
    </source>
</evidence>
<dbReference type="VEuPathDB" id="FungiDB:Z517_05865"/>
<dbReference type="Gene3D" id="3.20.20.100">
    <property type="entry name" value="NADP-dependent oxidoreductase domain"/>
    <property type="match status" value="1"/>
</dbReference>
<dbReference type="InterPro" id="IPR050523">
    <property type="entry name" value="AKR_Detox_Biosynth"/>
</dbReference>
<evidence type="ECO:0000256" key="2">
    <source>
        <dbReference type="ARBA" id="ARBA00038157"/>
    </source>
</evidence>
<dbReference type="OrthoDB" id="48988at2759"/>
<keyword evidence="1" id="KW-0560">Oxidoreductase</keyword>
<name>A0A0D2GEM7_9EURO</name>
<evidence type="ECO:0000313" key="5">
    <source>
        <dbReference type="Proteomes" id="UP000053029"/>
    </source>
</evidence>
<dbReference type="EMBL" id="KN846972">
    <property type="protein sequence ID" value="KIW79253.1"/>
    <property type="molecule type" value="Genomic_DNA"/>
</dbReference>
<feature type="domain" description="NADP-dependent oxidoreductase" evidence="3">
    <location>
        <begin position="9"/>
        <end position="314"/>
    </location>
</feature>